<dbReference type="InterPro" id="IPR056693">
    <property type="entry name" value="DUF7791"/>
</dbReference>
<evidence type="ECO:0000313" key="4">
    <source>
        <dbReference type="EMBL" id="KAK0745840.1"/>
    </source>
</evidence>
<protein>
    <recommendedName>
        <fullName evidence="3">NACHT domain-containing protein</fullName>
    </recommendedName>
</protein>
<comment type="caution">
    <text evidence="4">The sequence shown here is derived from an EMBL/GenBank/DDBJ whole genome shotgun (WGS) entry which is preliminary data.</text>
</comment>
<reference evidence="4" key="1">
    <citation type="submission" date="2023-06" db="EMBL/GenBank/DDBJ databases">
        <title>Genome-scale phylogeny and comparative genomics of the fungal order Sordariales.</title>
        <authorList>
            <consortium name="Lawrence Berkeley National Laboratory"/>
            <person name="Hensen N."/>
            <person name="Bonometti L."/>
            <person name="Westerberg I."/>
            <person name="Brannstrom I.O."/>
            <person name="Guillou S."/>
            <person name="Cros-Aarteil S."/>
            <person name="Calhoun S."/>
            <person name="Haridas S."/>
            <person name="Kuo A."/>
            <person name="Mondo S."/>
            <person name="Pangilinan J."/>
            <person name="Riley R."/>
            <person name="LaButti K."/>
            <person name="Andreopoulos B."/>
            <person name="Lipzen A."/>
            <person name="Chen C."/>
            <person name="Yanf M."/>
            <person name="Daum C."/>
            <person name="Ng V."/>
            <person name="Clum A."/>
            <person name="Steindorff A."/>
            <person name="Ohm R."/>
            <person name="Martin F."/>
            <person name="Silar P."/>
            <person name="Natvig D."/>
            <person name="Lalanne C."/>
            <person name="Gautier V."/>
            <person name="Ament-velasquez S.L."/>
            <person name="Kruys A."/>
            <person name="Hutchinson M.I."/>
            <person name="Powell A.J."/>
            <person name="Barry K."/>
            <person name="Miller A.N."/>
            <person name="Grigoriev I.V."/>
            <person name="Debuchy R."/>
            <person name="Gladieux P."/>
            <person name="Thoren M.H."/>
            <person name="Johannesson H."/>
        </authorList>
    </citation>
    <scope>NUCLEOTIDE SEQUENCE</scope>
    <source>
        <strain evidence="4">SMH3187-1</strain>
    </source>
</reference>
<feature type="region of interest" description="Disordered" evidence="2">
    <location>
        <begin position="192"/>
        <end position="249"/>
    </location>
</feature>
<evidence type="ECO:0000313" key="5">
    <source>
        <dbReference type="Proteomes" id="UP001172155"/>
    </source>
</evidence>
<proteinExistence type="predicted"/>
<dbReference type="InterPro" id="IPR027417">
    <property type="entry name" value="P-loop_NTPase"/>
</dbReference>
<evidence type="ECO:0000256" key="2">
    <source>
        <dbReference type="SAM" id="MobiDB-lite"/>
    </source>
</evidence>
<dbReference type="Proteomes" id="UP001172155">
    <property type="component" value="Unassembled WGS sequence"/>
</dbReference>
<dbReference type="InterPro" id="IPR056884">
    <property type="entry name" value="NPHP3-like_N"/>
</dbReference>
<evidence type="ECO:0000259" key="3">
    <source>
        <dbReference type="PROSITE" id="PS50837"/>
    </source>
</evidence>
<dbReference type="PROSITE" id="PS50837">
    <property type="entry name" value="NACHT"/>
    <property type="match status" value="1"/>
</dbReference>
<organism evidence="4 5">
    <name type="scientific">Schizothecium vesticola</name>
    <dbReference type="NCBI Taxonomy" id="314040"/>
    <lineage>
        <taxon>Eukaryota</taxon>
        <taxon>Fungi</taxon>
        <taxon>Dikarya</taxon>
        <taxon>Ascomycota</taxon>
        <taxon>Pezizomycotina</taxon>
        <taxon>Sordariomycetes</taxon>
        <taxon>Sordariomycetidae</taxon>
        <taxon>Sordariales</taxon>
        <taxon>Schizotheciaceae</taxon>
        <taxon>Schizothecium</taxon>
    </lineage>
</organism>
<name>A0AA40EUM8_9PEZI</name>
<dbReference type="PANTHER" id="PTHR10039:SF5">
    <property type="entry name" value="NACHT DOMAIN-CONTAINING PROTEIN"/>
    <property type="match status" value="1"/>
</dbReference>
<dbReference type="Gene3D" id="3.40.50.300">
    <property type="entry name" value="P-loop containing nucleotide triphosphate hydrolases"/>
    <property type="match status" value="1"/>
</dbReference>
<feature type="compositionally biased region" description="Basic and acidic residues" evidence="2">
    <location>
        <begin position="239"/>
        <end position="249"/>
    </location>
</feature>
<dbReference type="PANTHER" id="PTHR10039">
    <property type="entry name" value="AMELOGENIN"/>
    <property type="match status" value="1"/>
</dbReference>
<keyword evidence="1" id="KW-0677">Repeat</keyword>
<feature type="domain" description="NACHT" evidence="3">
    <location>
        <begin position="319"/>
        <end position="444"/>
    </location>
</feature>
<dbReference type="Pfam" id="PF24883">
    <property type="entry name" value="NPHP3_N"/>
    <property type="match status" value="1"/>
</dbReference>
<evidence type="ECO:0000256" key="1">
    <source>
        <dbReference type="ARBA" id="ARBA00022737"/>
    </source>
</evidence>
<sequence>MEATAALGLAGNITQFLDFSAKLCSTIFEIYHSGSGASKHNDDTETLTNAFASSLDTVSRDLAKYYAFLGHDAATQATGEDQGKSEIRAVIDGCRNVAFDMLSRLEKLKMGKDTGEWKSFLAGVKALWREKEIFEVEQKLSRFRTELQWIIVVSLRKSLDLLESRQEDQFRRLQPSMSGILSELIQANSKTLPKWTVGPSPSQDDAHQAPGLSSGPTPRTIFFRRPGTKGPEVNNSPEDSDRAEEQDPEVKLAEKFAGAFRRAEKDVLDSLAFPVMRDRETEIAAAELATFNWIFSDPRATDRPWSNFHEWLAGNDANRLYWINGKAGSGKSTLVKYLVRHQRTKEALQQWAGQSKLLLSSFFFWYSGRDLQKSQIGLLRALLYSYLKNHRELIPIAVPDTATLQEEDLRTYWTLPRLREALERLVSQAFFDIKFAFFIDGLDEYDGSYDGIIDILKKLATRTNVKVCASSRPLLAFERAFTTSPRLILQNLTYTDISLYVSNKLSDNDRMKTIEIVEPGLRADLTSSIVTKASGVFLWVYLVVGSLLDGLGNYDVGADLKRRLDDLPEELEALYWHMIDRVRPQWYLEEGFRLLRMVKVSPERVTLLRLSLAEMPEDILNTPGLLMEPSLERQEALCRDMAGRLKSRCLGLLEAPCDETDPTGQMVSFIHKSVFDFIETDTAQSRIKACPGQDTFHPEVALLRASILELKTLPGRGQRHFSRKDWFDWLRPAICDCMKLALVAEKASRLPNVRLLKELGATADAIWESVEPRTYDEEDGEVHWISAYRLGEPTEPTALTGAHRLGKPTGERIFDLADGDFLKGPPRGRAVWVINSFDELCQEAGLDLYTAAIGRRLRAPAFRSLRGQLRDDHPRNGVSESLMAAEELSAGNSQARYA</sequence>
<dbReference type="AlphaFoldDB" id="A0AA40EUM8"/>
<gene>
    <name evidence="4" type="ORF">B0T18DRAFT_346876</name>
</gene>
<dbReference type="Pfam" id="PF25053">
    <property type="entry name" value="DUF7791"/>
    <property type="match status" value="1"/>
</dbReference>
<accession>A0AA40EUM8</accession>
<dbReference type="EMBL" id="JAUKUD010000004">
    <property type="protein sequence ID" value="KAK0745840.1"/>
    <property type="molecule type" value="Genomic_DNA"/>
</dbReference>
<dbReference type="SUPFAM" id="SSF52540">
    <property type="entry name" value="P-loop containing nucleoside triphosphate hydrolases"/>
    <property type="match status" value="1"/>
</dbReference>
<keyword evidence="5" id="KW-1185">Reference proteome</keyword>
<dbReference type="InterPro" id="IPR007111">
    <property type="entry name" value="NACHT_NTPase"/>
</dbReference>